<dbReference type="Proteomes" id="UP000054399">
    <property type="component" value="Unassembled WGS sequence"/>
</dbReference>
<feature type="compositionally biased region" description="Basic residues" evidence="1">
    <location>
        <begin position="52"/>
        <end position="62"/>
    </location>
</feature>
<feature type="compositionally biased region" description="Acidic residues" evidence="1">
    <location>
        <begin position="1058"/>
        <end position="1071"/>
    </location>
</feature>
<feature type="region of interest" description="Disordered" evidence="1">
    <location>
        <begin position="392"/>
        <end position="494"/>
    </location>
</feature>
<feature type="compositionally biased region" description="Low complexity" evidence="1">
    <location>
        <begin position="444"/>
        <end position="457"/>
    </location>
</feature>
<feature type="compositionally biased region" description="Polar residues" evidence="1">
    <location>
        <begin position="417"/>
        <end position="430"/>
    </location>
</feature>
<evidence type="ECO:0000313" key="4">
    <source>
        <dbReference type="Proteomes" id="UP000054399"/>
    </source>
</evidence>
<feature type="region of interest" description="Disordered" evidence="1">
    <location>
        <begin position="170"/>
        <end position="374"/>
    </location>
</feature>
<evidence type="ECO:0000313" key="3">
    <source>
        <dbReference type="EMBL" id="KAL0252930.1"/>
    </source>
</evidence>
<feature type="region of interest" description="Disordered" evidence="1">
    <location>
        <begin position="30"/>
        <end position="91"/>
    </location>
</feature>
<accession>A0ABR3BYM4</accession>
<feature type="compositionally biased region" description="Basic and acidic residues" evidence="1">
    <location>
        <begin position="1083"/>
        <end position="1120"/>
    </location>
</feature>
<feature type="region of interest" description="Disordered" evidence="1">
    <location>
        <begin position="891"/>
        <end position="997"/>
    </location>
</feature>
<feature type="compositionally biased region" description="Polar residues" evidence="1">
    <location>
        <begin position="465"/>
        <end position="479"/>
    </location>
</feature>
<reference evidence="4" key="1">
    <citation type="submission" date="2015-01" db="EMBL/GenBank/DDBJ databases">
        <title>The Genome Sequence of Cryptococcus gattii MMRL2647.</title>
        <authorList>
            <consortium name="The Broad Institute Genomics Platform"/>
            <person name="Cuomo C."/>
            <person name="Litvintseva A."/>
            <person name="Chen Y."/>
            <person name="Heitman J."/>
            <person name="Sun S."/>
            <person name="Springer D."/>
            <person name="Dromer F."/>
            <person name="Young S."/>
            <person name="Zeng Q."/>
            <person name="Gargeya S."/>
            <person name="Abouelleil A."/>
            <person name="Alvarado L."/>
            <person name="Chapman S.B."/>
            <person name="Gainer-Dewar J."/>
            <person name="Goldberg J."/>
            <person name="Griggs A."/>
            <person name="Gujja S."/>
            <person name="Hansen M."/>
            <person name="Howarth C."/>
            <person name="Imamovic A."/>
            <person name="Larimer J."/>
            <person name="Murphy C."/>
            <person name="Naylor J."/>
            <person name="Pearson M."/>
            <person name="Priest M."/>
            <person name="Roberts A."/>
            <person name="Saif S."/>
            <person name="Shea T."/>
            <person name="Sykes S."/>
            <person name="Wortman J."/>
            <person name="Nusbaum C."/>
            <person name="Birren B."/>
        </authorList>
    </citation>
    <scope>NUCLEOTIDE SEQUENCE [LARGE SCALE GENOMIC DNA]</scope>
    <source>
        <strain evidence="4">IND107</strain>
    </source>
</reference>
<feature type="compositionally biased region" description="Basic and acidic residues" evidence="1">
    <location>
        <begin position="726"/>
        <end position="746"/>
    </location>
</feature>
<comment type="caution">
    <text evidence="3">The sequence shown here is derived from an EMBL/GenBank/DDBJ whole genome shotgun (WGS) entry which is preliminary data.</text>
</comment>
<feature type="compositionally biased region" description="Low complexity" evidence="1">
    <location>
        <begin position="782"/>
        <end position="792"/>
    </location>
</feature>
<dbReference type="RefSeq" id="XP_066615650.1">
    <property type="nucleotide sequence ID" value="XM_066756873.1"/>
</dbReference>
<protein>
    <recommendedName>
        <fullName evidence="2">DNA replication checkpoint mediator MRC1 domain-containing protein</fullName>
    </recommendedName>
</protein>
<keyword evidence="4" id="KW-1185">Reference proteome</keyword>
<feature type="region of interest" description="Disordered" evidence="1">
    <location>
        <begin position="556"/>
        <end position="792"/>
    </location>
</feature>
<feature type="compositionally biased region" description="Basic and acidic residues" evidence="1">
    <location>
        <begin position="587"/>
        <end position="597"/>
    </location>
</feature>
<feature type="compositionally biased region" description="Acidic residues" evidence="1">
    <location>
        <begin position="687"/>
        <end position="725"/>
    </location>
</feature>
<feature type="compositionally biased region" description="Basic and acidic residues" evidence="1">
    <location>
        <begin position="274"/>
        <end position="285"/>
    </location>
</feature>
<name>A0ABR3BYM4_9TREE</name>
<evidence type="ECO:0000256" key="1">
    <source>
        <dbReference type="SAM" id="MobiDB-lite"/>
    </source>
</evidence>
<feature type="compositionally biased region" description="Polar residues" evidence="1">
    <location>
        <begin position="896"/>
        <end position="907"/>
    </location>
</feature>
<dbReference type="EMBL" id="ATAM02000003">
    <property type="protein sequence ID" value="KAL0252930.1"/>
    <property type="molecule type" value="Genomic_DNA"/>
</dbReference>
<feature type="compositionally biased region" description="Low complexity" evidence="1">
    <location>
        <begin position="1335"/>
        <end position="1351"/>
    </location>
</feature>
<proteinExistence type="predicted"/>
<feature type="compositionally biased region" description="Acidic residues" evidence="1">
    <location>
        <begin position="1129"/>
        <end position="1138"/>
    </location>
</feature>
<gene>
    <name evidence="3" type="ORF">I308_102323</name>
</gene>
<evidence type="ECO:0000259" key="2">
    <source>
        <dbReference type="Pfam" id="PF09444"/>
    </source>
</evidence>
<feature type="compositionally biased region" description="Polar residues" evidence="1">
    <location>
        <begin position="30"/>
        <end position="42"/>
    </location>
</feature>
<sequence>MYRRFDISGHLLGPQIDNYDLVTAMWSSSCTTLPPTSEVPTLSSEPSPPRPAPRRTYGRVKHVSLPPDKVELPSVTSISEDGEPSSARDNTLVNRWTDLSMDWRSQLAEIDAPCGDVGLAEDPEELARDMARLRGELRGKIISTSTSVAEEHDHVPQMTAKVTGGLTVLANGSSQASPFSLPPSSPPKRHSSQASSALSEPHSLLQVLEASEKTEEESYVIKRPSKGKTRNIVASDEEDEETPKRRARSESSQSASPPLFSSQEELTEQTPTAKDTDSGGEKDGESQNIGALLTQQDEEEEAQRQREQERTQGQYFLQAREDPLAELDDLFSDDKDLDERDKSKNKGLNKRDKEKMYRDIDAAKRQRSVHLTKPNARLAPLGDWLNKWKAVKGSSSPSHRLTIEEASPAPRPLLIPSSENDPISLFTPSSAVRVHVPSTQIKASTISSSPTPNSIPRPSHDSFKSRISQSSRVPGTSEPNEQEEEDGNQDFGAFMPREEMKDLVAEKQGEKMKNLQEMKAKLAREAALRNKPKSKADDDDDLDIVQDSHDFLVEGRGRASGNVKPSIKTLDNIRAAPRRSTTPFEKGGPKPESKSLKATETYIHHAAHTPNHSSSKFLNGGVRPAGQKKGRDAAISQAKLDAYILDKHRQQANKTKRKKEERWGRGRILPQRVTQDVDELVAQADGKEDEDDEEDEEDGEYTPDDENDEQELVYSGEEEGDEEAEEPQKKDEPIVDSFGEKGNHSESEEEDEDSALILKRKNRKPRVSTWILGSDDEDESMPANAPTQQEPPAEAAISNLAPLADDIDVDLAGFDEGGMSQLFDATQVEDAGDGEDAFAELRNRKPVGLIPTQLELPPLQISESQALRDDQLVIAAIEDAAMKRAREMEEPAKRYLNTQGLFTQTKPATPEEDYDPYYAFGSDSPTPLTQQDAQYAHSMGQTSPRRNDPMNPSDQFSPTQKLTRLKRRVSGSPRSPNRSRESFPVVSADELEPTQVSEKQRNAFDVLRAGARSAINSFNMPINEAERKKKNKKKPEFLEAEAEESDEDDGGWMKTIGDEDENSGDEGDDLFLEGLVDDAAVSEEEKARQDELAAQKRKEIEAEDDAKRLEEARKITEGEHRKKRKGQDFYDDDSDDEDVKLKKLSRKERKRRELGRAEGLLDGEINVFEQEYHRDMDTDQSDVCEEEYHPSVLGGIERLSPEPEPVERLSYGDRRGRLQKVAKMNAQRDMETMDQEMDAELGLGVNRLISGRSRATAIHLEFDEDVTMKDSDFNIKRNIRYTKKVEQASVEDGDLVTHSAKQKDGNRLQQFEEYLRNESTYNRGVGSRGGGGGNFSVIRRNGSSLSSSNIGGRSGPMPQRSSTMSSSSSGLVGLSKGDKFV</sequence>
<feature type="compositionally biased region" description="Polar residues" evidence="1">
    <location>
        <begin position="923"/>
        <end position="962"/>
    </location>
</feature>
<feature type="compositionally biased region" description="Basic and acidic residues" evidence="1">
    <location>
        <begin position="332"/>
        <end position="364"/>
    </location>
</feature>
<dbReference type="Pfam" id="PF09444">
    <property type="entry name" value="MRC1"/>
    <property type="match status" value="1"/>
</dbReference>
<feature type="region of interest" description="Disordered" evidence="1">
    <location>
        <begin position="1021"/>
        <end position="1139"/>
    </location>
</feature>
<dbReference type="GeneID" id="91989181"/>
<feature type="region of interest" description="Disordered" evidence="1">
    <location>
        <begin position="1322"/>
        <end position="1381"/>
    </location>
</feature>
<feature type="compositionally biased region" description="Low complexity" evidence="1">
    <location>
        <begin position="250"/>
        <end position="263"/>
    </location>
</feature>
<feature type="compositionally biased region" description="Acidic residues" evidence="1">
    <location>
        <begin position="1038"/>
        <end position="1050"/>
    </location>
</feature>
<organism evidence="3 4">
    <name type="scientific">Cryptococcus tetragattii IND107</name>
    <dbReference type="NCBI Taxonomy" id="1296105"/>
    <lineage>
        <taxon>Eukaryota</taxon>
        <taxon>Fungi</taxon>
        <taxon>Dikarya</taxon>
        <taxon>Basidiomycota</taxon>
        <taxon>Agaricomycotina</taxon>
        <taxon>Tremellomycetes</taxon>
        <taxon>Tremellales</taxon>
        <taxon>Cryptococcaceae</taxon>
        <taxon>Cryptococcus</taxon>
        <taxon>Cryptococcus gattii species complex</taxon>
    </lineage>
</organism>
<feature type="domain" description="DNA replication checkpoint mediator MRC1" evidence="2">
    <location>
        <begin position="1030"/>
        <end position="1158"/>
    </location>
</feature>
<reference evidence="3 4" key="2">
    <citation type="submission" date="2024-01" db="EMBL/GenBank/DDBJ databases">
        <title>Comparative genomics of Cryptococcus and Kwoniella reveals pathogenesis evolution and contrasting modes of karyotype evolution via chromosome fusion or intercentromeric recombination.</title>
        <authorList>
            <person name="Coelho M.A."/>
            <person name="David-Palma M."/>
            <person name="Shea T."/>
            <person name="Bowers K."/>
            <person name="Mcginley-Smith S."/>
            <person name="Mohammad A.W."/>
            <person name="Gnirke A."/>
            <person name="Yurkov A.M."/>
            <person name="Nowrousian M."/>
            <person name="Sun S."/>
            <person name="Cuomo C.A."/>
            <person name="Heitman J."/>
        </authorList>
    </citation>
    <scope>NUCLEOTIDE SEQUENCE [LARGE SCALE GENOMIC DNA]</scope>
    <source>
        <strain evidence="3 4">IND107</strain>
    </source>
</reference>
<dbReference type="InterPro" id="IPR018564">
    <property type="entry name" value="Repl_chkpnt_MRC1_dom"/>
</dbReference>